<dbReference type="Pfam" id="PF08891">
    <property type="entry name" value="YfcL"/>
    <property type="match status" value="1"/>
</dbReference>
<comment type="caution">
    <text evidence="1">The sequence shown here is derived from an EMBL/GenBank/DDBJ whole genome shotgun (WGS) entry which is preliminary data.</text>
</comment>
<dbReference type="Proteomes" id="UP000634667">
    <property type="component" value="Unassembled WGS sequence"/>
</dbReference>
<sequence>MNELVQTTHFIQHAADYFDQLVPVATDDELFAAGYLRGHVDLVVGTLQVSEQPFDVEQITGNVAASLQQAIMQGELNAADEQQVRAVWQQLLHLYETSAP</sequence>
<proteinExistence type="predicted"/>
<keyword evidence="2" id="KW-1185">Reference proteome</keyword>
<name>A0ABQ2WPX2_9ALTE</name>
<accession>A0ABQ2WPX2</accession>
<evidence type="ECO:0000313" key="2">
    <source>
        <dbReference type="Proteomes" id="UP000634667"/>
    </source>
</evidence>
<evidence type="ECO:0008006" key="3">
    <source>
        <dbReference type="Google" id="ProtNLM"/>
    </source>
</evidence>
<protein>
    <recommendedName>
        <fullName evidence="3">YfcL protein</fullName>
    </recommendedName>
</protein>
<reference evidence="2" key="1">
    <citation type="journal article" date="2019" name="Int. J. Syst. Evol. Microbiol.">
        <title>The Global Catalogue of Microorganisms (GCM) 10K type strain sequencing project: providing services to taxonomists for standard genome sequencing and annotation.</title>
        <authorList>
            <consortium name="The Broad Institute Genomics Platform"/>
            <consortium name="The Broad Institute Genome Sequencing Center for Infectious Disease"/>
            <person name="Wu L."/>
            <person name="Ma J."/>
        </authorList>
    </citation>
    <scope>NUCLEOTIDE SEQUENCE [LARGE SCALE GENOMIC DNA]</scope>
    <source>
        <strain evidence="2">KCTC 23723</strain>
    </source>
</reference>
<dbReference type="InterPro" id="IPR014987">
    <property type="entry name" value="UPF_YfcL"/>
</dbReference>
<dbReference type="EMBL" id="BMYR01000007">
    <property type="protein sequence ID" value="GGW62314.1"/>
    <property type="molecule type" value="Genomic_DNA"/>
</dbReference>
<gene>
    <name evidence="1" type="ORF">GCM10008111_17790</name>
</gene>
<organism evidence="1 2">
    <name type="scientific">Alishewanella tabrizica</name>
    <dbReference type="NCBI Taxonomy" id="671278"/>
    <lineage>
        <taxon>Bacteria</taxon>
        <taxon>Pseudomonadati</taxon>
        <taxon>Pseudomonadota</taxon>
        <taxon>Gammaproteobacteria</taxon>
        <taxon>Alteromonadales</taxon>
        <taxon>Alteromonadaceae</taxon>
        <taxon>Alishewanella</taxon>
    </lineage>
</organism>
<dbReference type="RefSeq" id="WP_189482663.1">
    <property type="nucleotide sequence ID" value="NZ_BMYR01000007.1"/>
</dbReference>
<evidence type="ECO:0000313" key="1">
    <source>
        <dbReference type="EMBL" id="GGW62314.1"/>
    </source>
</evidence>